<dbReference type="NCBIfam" id="TIGR00711">
    <property type="entry name" value="efflux_EmrB"/>
    <property type="match status" value="1"/>
</dbReference>
<reference evidence="12" key="1">
    <citation type="submission" date="2015-11" db="EMBL/GenBank/DDBJ databases">
        <authorList>
            <person name="Varghese N."/>
        </authorList>
    </citation>
    <scope>NUCLEOTIDE SEQUENCE [LARGE SCALE GENOMIC DNA]</scope>
    <source>
        <strain evidence="12">DSM 45899</strain>
    </source>
</reference>
<evidence type="ECO:0000256" key="5">
    <source>
        <dbReference type="ARBA" id="ARBA00022692"/>
    </source>
</evidence>
<dbReference type="EMBL" id="FAOZ01000005">
    <property type="protein sequence ID" value="CUU55358.1"/>
    <property type="molecule type" value="Genomic_DNA"/>
</dbReference>
<feature type="transmembrane region" description="Helical" evidence="9">
    <location>
        <begin position="31"/>
        <end position="50"/>
    </location>
</feature>
<dbReference type="InterPro" id="IPR011701">
    <property type="entry name" value="MFS"/>
</dbReference>
<feature type="transmembrane region" description="Helical" evidence="9">
    <location>
        <begin position="250"/>
        <end position="267"/>
    </location>
</feature>
<dbReference type="AlphaFoldDB" id="A0A0S4QJB1"/>
<feature type="transmembrane region" description="Helical" evidence="9">
    <location>
        <begin position="157"/>
        <end position="176"/>
    </location>
</feature>
<gene>
    <name evidence="11" type="ORF">Ga0074812_1056</name>
</gene>
<feature type="transmembrane region" description="Helical" evidence="9">
    <location>
        <begin position="457"/>
        <end position="476"/>
    </location>
</feature>
<evidence type="ECO:0000256" key="3">
    <source>
        <dbReference type="ARBA" id="ARBA00022448"/>
    </source>
</evidence>
<evidence type="ECO:0000256" key="2">
    <source>
        <dbReference type="ARBA" id="ARBA00008537"/>
    </source>
</evidence>
<feature type="transmembrane region" description="Helical" evidence="9">
    <location>
        <begin position="70"/>
        <end position="90"/>
    </location>
</feature>
<dbReference type="GO" id="GO:0022857">
    <property type="term" value="F:transmembrane transporter activity"/>
    <property type="evidence" value="ECO:0007669"/>
    <property type="project" value="InterPro"/>
</dbReference>
<feature type="region of interest" description="Disordered" evidence="8">
    <location>
        <begin position="490"/>
        <end position="511"/>
    </location>
</feature>
<dbReference type="InterPro" id="IPR036259">
    <property type="entry name" value="MFS_trans_sf"/>
</dbReference>
<keyword evidence="7 9" id="KW-0472">Membrane</keyword>
<keyword evidence="6 9" id="KW-1133">Transmembrane helix</keyword>
<sequence>MASTGQPPGVDVVRGAGDAVSGGLAAGRRRVVLAICCTSVFVVAMDATILNVGLPSIRSDLHATDSGLQWAVDAYSLVMASLLLFSGSMGDRFGRRRVFRTGLALFSIGSLLCSLAPGLGWLTAFRMVQAVGGSMLNPAALAIITNTFTDHRERARAIGLWGGIVGLSLALGPVVGGLLVDTIGWRSIFWLNVPVGALALILTGRYLPESLAPRARRFDPAGQVLVAVTFGTVTYAIIEAPKVGWASPPTVAMFIASALALAGLVAWEKRRPDALLDVRFFRSAPFSGATAIAICAYAAMAGFLFLNTLYLQAVRGYSALDAGLLTLPMAAVATLTSPISGRLVASRGPRPALIIAGIAIPASGVILSFLSGYESLAPVICAYVLFGVGFGMVSAPTTNIAVSGMPLAQAGVAGAIAGTSRQIGIALGVAVFGSVAAHRVTDGSGTAAIDPTSAPPWWIMTGCGLTIAALGVLTTGRWARETATRTAALFTPRPAPPEPEVPSPPPPAPSR</sequence>
<evidence type="ECO:0000313" key="12">
    <source>
        <dbReference type="Proteomes" id="UP000198802"/>
    </source>
</evidence>
<dbReference type="InterPro" id="IPR020846">
    <property type="entry name" value="MFS_dom"/>
</dbReference>
<dbReference type="Gene3D" id="1.20.1720.10">
    <property type="entry name" value="Multidrug resistance protein D"/>
    <property type="match status" value="1"/>
</dbReference>
<evidence type="ECO:0000313" key="11">
    <source>
        <dbReference type="EMBL" id="CUU55358.1"/>
    </source>
</evidence>
<comment type="subcellular location">
    <subcellularLocation>
        <location evidence="1">Cell membrane</location>
        <topology evidence="1">Multi-pass membrane protein</topology>
    </subcellularLocation>
</comment>
<evidence type="ECO:0000256" key="8">
    <source>
        <dbReference type="SAM" id="MobiDB-lite"/>
    </source>
</evidence>
<feature type="transmembrane region" description="Helical" evidence="9">
    <location>
        <begin position="376"/>
        <end position="395"/>
    </location>
</feature>
<keyword evidence="4" id="KW-1003">Cell membrane</keyword>
<feature type="transmembrane region" description="Helical" evidence="9">
    <location>
        <begin position="220"/>
        <end position="238"/>
    </location>
</feature>
<keyword evidence="12" id="KW-1185">Reference proteome</keyword>
<keyword evidence="3" id="KW-0813">Transport</keyword>
<dbReference type="Proteomes" id="UP000198802">
    <property type="component" value="Unassembled WGS sequence"/>
</dbReference>
<organism evidence="11 12">
    <name type="scientific">Parafrankia irregularis</name>
    <dbReference type="NCBI Taxonomy" id="795642"/>
    <lineage>
        <taxon>Bacteria</taxon>
        <taxon>Bacillati</taxon>
        <taxon>Actinomycetota</taxon>
        <taxon>Actinomycetes</taxon>
        <taxon>Frankiales</taxon>
        <taxon>Frankiaceae</taxon>
        <taxon>Parafrankia</taxon>
    </lineage>
</organism>
<feature type="transmembrane region" description="Helical" evidence="9">
    <location>
        <begin position="288"/>
        <end position="310"/>
    </location>
</feature>
<name>A0A0S4QJB1_9ACTN</name>
<keyword evidence="5 9" id="KW-0812">Transmembrane</keyword>
<feature type="transmembrane region" description="Helical" evidence="9">
    <location>
        <begin position="188"/>
        <end position="208"/>
    </location>
</feature>
<feature type="domain" description="Major facilitator superfamily (MFS) profile" evidence="10">
    <location>
        <begin position="32"/>
        <end position="480"/>
    </location>
</feature>
<comment type="similarity">
    <text evidence="2">Belongs to the major facilitator superfamily. EmrB family.</text>
</comment>
<evidence type="ECO:0000256" key="7">
    <source>
        <dbReference type="ARBA" id="ARBA00023136"/>
    </source>
</evidence>
<dbReference type="SUPFAM" id="SSF103473">
    <property type="entry name" value="MFS general substrate transporter"/>
    <property type="match status" value="1"/>
</dbReference>
<evidence type="ECO:0000256" key="4">
    <source>
        <dbReference type="ARBA" id="ARBA00022475"/>
    </source>
</evidence>
<dbReference type="PROSITE" id="PS50850">
    <property type="entry name" value="MFS"/>
    <property type="match status" value="1"/>
</dbReference>
<accession>A0A0S4QJB1</accession>
<feature type="transmembrane region" description="Helical" evidence="9">
    <location>
        <begin position="352"/>
        <end position="370"/>
    </location>
</feature>
<dbReference type="GO" id="GO:0005886">
    <property type="term" value="C:plasma membrane"/>
    <property type="evidence" value="ECO:0007669"/>
    <property type="project" value="UniProtKB-SubCell"/>
</dbReference>
<dbReference type="RefSeq" id="WP_091273812.1">
    <property type="nucleotide sequence ID" value="NZ_FAOZ01000005.1"/>
</dbReference>
<dbReference type="Pfam" id="PF07690">
    <property type="entry name" value="MFS_1"/>
    <property type="match status" value="1"/>
</dbReference>
<protein>
    <submittedName>
        <fullName evidence="11">Drug resistance transporter, EmrB/QacA subfamily</fullName>
    </submittedName>
</protein>
<dbReference type="PRINTS" id="PR01036">
    <property type="entry name" value="TCRTETB"/>
</dbReference>
<dbReference type="InterPro" id="IPR004638">
    <property type="entry name" value="EmrB-like"/>
</dbReference>
<dbReference type="Gene3D" id="1.20.1250.20">
    <property type="entry name" value="MFS general substrate transporter like domains"/>
    <property type="match status" value="1"/>
</dbReference>
<evidence type="ECO:0000256" key="9">
    <source>
        <dbReference type="SAM" id="Phobius"/>
    </source>
</evidence>
<evidence type="ECO:0000256" key="1">
    <source>
        <dbReference type="ARBA" id="ARBA00004651"/>
    </source>
</evidence>
<dbReference type="CDD" id="cd17321">
    <property type="entry name" value="MFS_MMR_MDR_like"/>
    <property type="match status" value="1"/>
</dbReference>
<evidence type="ECO:0000256" key="6">
    <source>
        <dbReference type="ARBA" id="ARBA00022989"/>
    </source>
</evidence>
<dbReference type="PANTHER" id="PTHR42718:SF9">
    <property type="entry name" value="MAJOR FACILITATOR SUPERFAMILY MULTIDRUG TRANSPORTER MFSC"/>
    <property type="match status" value="1"/>
</dbReference>
<feature type="transmembrane region" description="Helical" evidence="9">
    <location>
        <begin position="322"/>
        <end position="345"/>
    </location>
</feature>
<dbReference type="PANTHER" id="PTHR42718">
    <property type="entry name" value="MAJOR FACILITATOR SUPERFAMILY MULTIDRUG TRANSPORTER MFSC"/>
    <property type="match status" value="1"/>
</dbReference>
<evidence type="ECO:0000259" key="10">
    <source>
        <dbReference type="PROSITE" id="PS50850"/>
    </source>
</evidence>
<feature type="transmembrane region" description="Helical" evidence="9">
    <location>
        <begin position="102"/>
        <end position="121"/>
    </location>
</feature>
<proteinExistence type="inferred from homology"/>
<feature type="compositionally biased region" description="Pro residues" evidence="8">
    <location>
        <begin position="493"/>
        <end position="511"/>
    </location>
</feature>